<comment type="caution">
    <text evidence="2">The sequence shown here is derived from an EMBL/GenBank/DDBJ whole genome shotgun (WGS) entry which is preliminary data.</text>
</comment>
<dbReference type="AlphaFoldDB" id="A0A194AE86"/>
<proteinExistence type="predicted"/>
<dbReference type="STRING" id="1592317.DPF_0200"/>
<dbReference type="EMBL" id="BDFE01000004">
    <property type="protein sequence ID" value="GAU07515.1"/>
    <property type="molecule type" value="Genomic_DNA"/>
</dbReference>
<sequence>MASSSDKTPEREKIKGVFSSQSLKQIGTGTTARKTLQKTYWFAQELDNDQIEIQPLNINYVPSGPKKIIPKDEFLNKFAPEPEFYTTTVYPKIRELSRTVARAERHRKRGETFSAEFEYGNALRIDEENIRANFGLGLTYLERGEKEKGDDIFRRLVNLDAAFEEEHKHLFNEFGINLRKNNMFDQAVEYYGRALTLSANDENLHYNIARAYFAKGDYPRVVEHVIMSLKLNKAMPESKKLLKYMAQKNLLTQELHDRITQDLNMNMEELVQ</sequence>
<dbReference type="Gene3D" id="1.25.40.10">
    <property type="entry name" value="Tetratricopeptide repeat domain"/>
    <property type="match status" value="2"/>
</dbReference>
<dbReference type="PROSITE" id="PS50007">
    <property type="entry name" value="PIPLC_X_DOMAIN"/>
    <property type="match status" value="1"/>
</dbReference>
<organism evidence="2 3">
    <name type="scientific">Desulfoplanes formicivorans</name>
    <dbReference type="NCBI Taxonomy" id="1592317"/>
    <lineage>
        <taxon>Bacteria</taxon>
        <taxon>Pseudomonadati</taxon>
        <taxon>Thermodesulfobacteriota</taxon>
        <taxon>Desulfovibrionia</taxon>
        <taxon>Desulfovibrionales</taxon>
        <taxon>Desulfoplanaceae</taxon>
        <taxon>Desulfoplanes</taxon>
    </lineage>
</organism>
<dbReference type="Pfam" id="PF13174">
    <property type="entry name" value="TPR_6"/>
    <property type="match status" value="1"/>
</dbReference>
<keyword evidence="3" id="KW-1185">Reference proteome</keyword>
<dbReference type="Proteomes" id="UP000095200">
    <property type="component" value="Unassembled WGS sequence"/>
</dbReference>
<gene>
    <name evidence="2" type="ORF">DPF_0200</name>
</gene>
<dbReference type="OrthoDB" id="5469953at2"/>
<evidence type="ECO:0000256" key="1">
    <source>
        <dbReference type="PROSITE-ProRule" id="PRU00339"/>
    </source>
</evidence>
<name>A0A194AE86_9BACT</name>
<keyword evidence="1" id="KW-0802">TPR repeat</keyword>
<dbReference type="SUPFAM" id="SSF48452">
    <property type="entry name" value="TPR-like"/>
    <property type="match status" value="1"/>
</dbReference>
<protein>
    <submittedName>
        <fullName evidence="2">Uncharacterized protein</fullName>
    </submittedName>
</protein>
<reference evidence="3" key="1">
    <citation type="submission" date="2016-06" db="EMBL/GenBank/DDBJ databases">
        <title>Draft genome sequence of Desulfoplanes formicivorans strain Pf12B.</title>
        <authorList>
            <person name="Watanabe M."/>
            <person name="Kojima H."/>
            <person name="Fukui M."/>
        </authorList>
    </citation>
    <scope>NUCLEOTIDE SEQUENCE [LARGE SCALE GENOMIC DNA]</scope>
    <source>
        <strain evidence="3">Pf12B</strain>
    </source>
</reference>
<dbReference type="InterPro" id="IPR019734">
    <property type="entry name" value="TPR_rpt"/>
</dbReference>
<evidence type="ECO:0000313" key="2">
    <source>
        <dbReference type="EMBL" id="GAU07515.1"/>
    </source>
</evidence>
<dbReference type="SMART" id="SM00028">
    <property type="entry name" value="TPR"/>
    <property type="match status" value="3"/>
</dbReference>
<dbReference type="PROSITE" id="PS50005">
    <property type="entry name" value="TPR"/>
    <property type="match status" value="1"/>
</dbReference>
<accession>A0A194AE86</accession>
<dbReference type="InterPro" id="IPR011990">
    <property type="entry name" value="TPR-like_helical_dom_sf"/>
</dbReference>
<evidence type="ECO:0000313" key="3">
    <source>
        <dbReference type="Proteomes" id="UP000095200"/>
    </source>
</evidence>
<feature type="repeat" description="TPR" evidence="1">
    <location>
        <begin position="168"/>
        <end position="201"/>
    </location>
</feature>